<evidence type="ECO:0000259" key="6">
    <source>
        <dbReference type="Pfam" id="PF00089"/>
    </source>
</evidence>
<dbReference type="Gene3D" id="2.40.10.10">
    <property type="entry name" value="Trypsin-like serine proteases"/>
    <property type="match status" value="1"/>
</dbReference>
<reference evidence="7" key="1">
    <citation type="submission" date="2024-06" db="UniProtKB">
        <authorList>
            <consortium name="RefSeq"/>
        </authorList>
    </citation>
    <scope>NUCLEOTIDE SEQUENCE [LARGE SCALE GENOMIC DNA]</scope>
    <source>
        <strain evidence="7">MV2-25</strain>
    </source>
</reference>
<keyword evidence="2" id="KW-0732">Signal</keyword>
<evidence type="ECO:0000313" key="7">
    <source>
        <dbReference type="Proteomes" id="UP000001819"/>
    </source>
</evidence>
<dbReference type="SUPFAM" id="SSF50494">
    <property type="entry name" value="Trypsin-like serine proteases"/>
    <property type="match status" value="1"/>
</dbReference>
<dbReference type="Pfam" id="PF00089">
    <property type="entry name" value="Trypsin"/>
    <property type="match status" value="1"/>
</dbReference>
<dbReference type="KEGG" id="dpo:117183390"/>
<proteinExistence type="predicted"/>
<dbReference type="InterPro" id="IPR001254">
    <property type="entry name" value="Trypsin_dom"/>
</dbReference>
<dbReference type="InterPro" id="IPR043504">
    <property type="entry name" value="Peptidase_S1_PA_chymotrypsin"/>
</dbReference>
<evidence type="ECO:0000256" key="5">
    <source>
        <dbReference type="ARBA" id="ARBA00023157"/>
    </source>
</evidence>
<keyword evidence="3" id="KW-0378">Hydrolase</keyword>
<dbReference type="InterPro" id="IPR050430">
    <property type="entry name" value="Peptidase_S1"/>
</dbReference>
<sequence length="244" mass="27157">MPHFGYNKGHYGFEHVHRSTTVKADHDKDSLDDYVVRIIAGGKVVCNGILVNKNEVLTVSTCLMDAPLPSISIKLLDGSSHNATSNRPASDYTMKEAEQLLTLIKLGAELTDEFSKPPPICPQHVKSTDPVQLWAWNSRKTHIRKSRVAQLMDDECKGKVQDPNGLVIKNYTSCIVNTQTSKKCIRSFGLPYVHEGSFCGMNILGHNCPSASIADVYVRLIDQKRFISEKLNSVRLSGIDKEIF</sequence>
<dbReference type="RefSeq" id="XP_033233060.1">
    <property type="nucleotide sequence ID" value="XM_033377169.1"/>
</dbReference>
<keyword evidence="4" id="KW-0720">Serine protease</keyword>
<organism evidence="7 8">
    <name type="scientific">Drosophila pseudoobscura pseudoobscura</name>
    <name type="common">Fruit fly</name>
    <dbReference type="NCBI Taxonomy" id="46245"/>
    <lineage>
        <taxon>Eukaryota</taxon>
        <taxon>Metazoa</taxon>
        <taxon>Ecdysozoa</taxon>
        <taxon>Arthropoda</taxon>
        <taxon>Hexapoda</taxon>
        <taxon>Insecta</taxon>
        <taxon>Pterygota</taxon>
        <taxon>Neoptera</taxon>
        <taxon>Endopterygota</taxon>
        <taxon>Diptera</taxon>
        <taxon>Brachycera</taxon>
        <taxon>Muscomorpha</taxon>
        <taxon>Ephydroidea</taxon>
        <taxon>Drosophilidae</taxon>
        <taxon>Drosophila</taxon>
        <taxon>Sophophora</taxon>
    </lineage>
</organism>
<evidence type="ECO:0000313" key="8">
    <source>
        <dbReference type="RefSeq" id="XP_033233060.1"/>
    </source>
</evidence>
<dbReference type="PANTHER" id="PTHR24276">
    <property type="entry name" value="POLYSERASE-RELATED"/>
    <property type="match status" value="1"/>
</dbReference>
<keyword evidence="5" id="KW-1015">Disulfide bond</keyword>
<evidence type="ECO:0000256" key="3">
    <source>
        <dbReference type="ARBA" id="ARBA00022801"/>
    </source>
</evidence>
<feature type="domain" description="Peptidase S1" evidence="6">
    <location>
        <begin position="33"/>
        <end position="226"/>
    </location>
</feature>
<protein>
    <recommendedName>
        <fullName evidence="6">Peptidase S1 domain-containing protein</fullName>
    </recommendedName>
</protein>
<reference evidence="8" key="2">
    <citation type="submission" date="2025-08" db="UniProtKB">
        <authorList>
            <consortium name="RefSeq"/>
        </authorList>
    </citation>
    <scope>IDENTIFICATION</scope>
    <source>
        <strain evidence="8">MV-25-SWS-2005</strain>
        <tissue evidence="8">Whole body</tissue>
    </source>
</reference>
<evidence type="ECO:0000256" key="4">
    <source>
        <dbReference type="ARBA" id="ARBA00022825"/>
    </source>
</evidence>
<dbReference type="InParanoid" id="A0A6I8VPQ6"/>
<dbReference type="PANTHER" id="PTHR24276:SF94">
    <property type="entry name" value="AT20289P-RELATED"/>
    <property type="match status" value="1"/>
</dbReference>
<keyword evidence="7" id="KW-1185">Reference proteome</keyword>
<dbReference type="AlphaFoldDB" id="A0A6I8VPQ6"/>
<accession>A0A6I8VPQ6</accession>
<dbReference type="GO" id="GO:0006508">
    <property type="term" value="P:proteolysis"/>
    <property type="evidence" value="ECO:0007669"/>
    <property type="project" value="UniProtKB-KW"/>
</dbReference>
<gene>
    <name evidence="8" type="primary">LOC117183390</name>
</gene>
<keyword evidence="1" id="KW-0645">Protease</keyword>
<dbReference type="ExpressionAtlas" id="A0A6I8VPQ6">
    <property type="expression patterns" value="baseline"/>
</dbReference>
<name>A0A6I8VPQ6_DROPS</name>
<dbReference type="GO" id="GO:0004252">
    <property type="term" value="F:serine-type endopeptidase activity"/>
    <property type="evidence" value="ECO:0007669"/>
    <property type="project" value="InterPro"/>
</dbReference>
<dbReference type="Proteomes" id="UP000001819">
    <property type="component" value="Chromosome 2"/>
</dbReference>
<evidence type="ECO:0000256" key="1">
    <source>
        <dbReference type="ARBA" id="ARBA00022670"/>
    </source>
</evidence>
<dbReference type="InterPro" id="IPR009003">
    <property type="entry name" value="Peptidase_S1_PA"/>
</dbReference>
<evidence type="ECO:0000256" key="2">
    <source>
        <dbReference type="ARBA" id="ARBA00022729"/>
    </source>
</evidence>